<name>A0AAX4HTH3_9BACT</name>
<evidence type="ECO:0000256" key="7">
    <source>
        <dbReference type="SAM" id="Coils"/>
    </source>
</evidence>
<feature type="transmembrane region" description="Helical" evidence="8">
    <location>
        <begin position="185"/>
        <end position="207"/>
    </location>
</feature>
<proteinExistence type="predicted"/>
<dbReference type="PRINTS" id="PR00344">
    <property type="entry name" value="BCTRLSENSOR"/>
</dbReference>
<dbReference type="GO" id="GO:0000155">
    <property type="term" value="F:phosphorelay sensor kinase activity"/>
    <property type="evidence" value="ECO:0007669"/>
    <property type="project" value="InterPro"/>
</dbReference>
<dbReference type="SMART" id="SM00387">
    <property type="entry name" value="HATPase_c"/>
    <property type="match status" value="1"/>
</dbReference>
<gene>
    <name evidence="10" type="ORF">SOO65_07635</name>
</gene>
<dbReference type="PANTHER" id="PTHR43711:SF1">
    <property type="entry name" value="HISTIDINE KINASE 1"/>
    <property type="match status" value="1"/>
</dbReference>
<dbReference type="SUPFAM" id="SSF47384">
    <property type="entry name" value="Homodimeric domain of signal transducing histidine kinase"/>
    <property type="match status" value="1"/>
</dbReference>
<keyword evidence="5 10" id="KW-0418">Kinase</keyword>
<dbReference type="SMART" id="SM00388">
    <property type="entry name" value="HisKA"/>
    <property type="match status" value="1"/>
</dbReference>
<keyword evidence="4" id="KW-0808">Transferase</keyword>
<dbReference type="InterPro" id="IPR005467">
    <property type="entry name" value="His_kinase_dom"/>
</dbReference>
<dbReference type="KEGG" id="psti:SOO65_07635"/>
<dbReference type="RefSeq" id="WP_321399006.1">
    <property type="nucleotide sequence ID" value="NZ_CP139487.1"/>
</dbReference>
<evidence type="ECO:0000256" key="4">
    <source>
        <dbReference type="ARBA" id="ARBA00022679"/>
    </source>
</evidence>
<keyword evidence="3" id="KW-0597">Phosphoprotein</keyword>
<dbReference type="EC" id="2.7.13.3" evidence="2"/>
<dbReference type="InterPro" id="IPR003661">
    <property type="entry name" value="HisK_dim/P_dom"/>
</dbReference>
<reference evidence="10 11" key="1">
    <citation type="submission" date="2023-11" db="EMBL/GenBank/DDBJ databases">
        <title>Peredibacter starrii A3.12.</title>
        <authorList>
            <person name="Mitchell R.J."/>
        </authorList>
    </citation>
    <scope>NUCLEOTIDE SEQUENCE [LARGE SCALE GENOMIC DNA]</scope>
    <source>
        <strain evidence="10 11">A3.12</strain>
    </source>
</reference>
<sequence length="446" mass="51069">MNTRVPLQNIKFEYVLAALLTLIVVIFIYGRQLVFHEMDVNHRESVDDMEYHFDRISSGQYLRNLSHLINIQSVNYVIREDEKDKQALDETMRFYQQTVQKLKTKEDEKLLENILKGQEEKIHYIMSLLPLSKGEKVKELSRPKLRRLNARLREDEVGLIDLERQRYQEESEQVDEARRKMVKEITLTSTILLFLTIGLSGLIIYFGKRIRLQSQGRLEAIRSRDDVLSVVSHDLKNPLGTIKLNCQMAMRNITGEFPNPEKIVKNLDGIQKAVFIMQTLIQDLLEMRKIESGKMELEVKEENLNELVVEAESLLNPMAEKKSIAITNTLPSNPLIIKCDKIRVLQILSNLISNALKFSKEGGKVEVRVLNEGEAVHLAVADQGPGISEKDIPHLFDRFWQAKATAKQGTGLGLSIAQGLVHAHGGRIWVESRVNRGTTFHFTLPV</sequence>
<dbReference type="PROSITE" id="PS50109">
    <property type="entry name" value="HIS_KIN"/>
    <property type="match status" value="1"/>
</dbReference>
<feature type="coiled-coil region" evidence="7">
    <location>
        <begin position="78"/>
        <end position="105"/>
    </location>
</feature>
<dbReference type="InterPro" id="IPR050736">
    <property type="entry name" value="Sensor_HK_Regulatory"/>
</dbReference>
<keyword evidence="11" id="KW-1185">Reference proteome</keyword>
<organism evidence="10 11">
    <name type="scientific">Peredibacter starrii</name>
    <dbReference type="NCBI Taxonomy" id="28202"/>
    <lineage>
        <taxon>Bacteria</taxon>
        <taxon>Pseudomonadati</taxon>
        <taxon>Bdellovibrionota</taxon>
        <taxon>Bacteriovoracia</taxon>
        <taxon>Bacteriovoracales</taxon>
        <taxon>Bacteriovoracaceae</taxon>
        <taxon>Peredibacter</taxon>
    </lineage>
</organism>
<protein>
    <recommendedName>
        <fullName evidence="2">histidine kinase</fullName>
        <ecNumber evidence="2">2.7.13.3</ecNumber>
    </recommendedName>
</protein>
<evidence type="ECO:0000256" key="3">
    <source>
        <dbReference type="ARBA" id="ARBA00022553"/>
    </source>
</evidence>
<evidence type="ECO:0000256" key="5">
    <source>
        <dbReference type="ARBA" id="ARBA00022777"/>
    </source>
</evidence>
<feature type="domain" description="Histidine kinase" evidence="9">
    <location>
        <begin position="230"/>
        <end position="446"/>
    </location>
</feature>
<dbReference type="PANTHER" id="PTHR43711">
    <property type="entry name" value="TWO-COMPONENT HISTIDINE KINASE"/>
    <property type="match status" value="1"/>
</dbReference>
<evidence type="ECO:0000256" key="1">
    <source>
        <dbReference type="ARBA" id="ARBA00000085"/>
    </source>
</evidence>
<feature type="transmembrane region" description="Helical" evidence="8">
    <location>
        <begin position="12"/>
        <end position="30"/>
    </location>
</feature>
<keyword evidence="6" id="KW-0902">Two-component regulatory system</keyword>
<keyword evidence="7" id="KW-0175">Coiled coil</keyword>
<dbReference type="InterPro" id="IPR036890">
    <property type="entry name" value="HATPase_C_sf"/>
</dbReference>
<accession>A0AAX4HTH3</accession>
<dbReference type="SUPFAM" id="SSF55874">
    <property type="entry name" value="ATPase domain of HSP90 chaperone/DNA topoisomerase II/histidine kinase"/>
    <property type="match status" value="1"/>
</dbReference>
<dbReference type="AlphaFoldDB" id="A0AAX4HTH3"/>
<evidence type="ECO:0000313" key="11">
    <source>
        <dbReference type="Proteomes" id="UP001324634"/>
    </source>
</evidence>
<dbReference type="CDD" id="cd00075">
    <property type="entry name" value="HATPase"/>
    <property type="match status" value="1"/>
</dbReference>
<dbReference type="InterPro" id="IPR004358">
    <property type="entry name" value="Sig_transdc_His_kin-like_C"/>
</dbReference>
<evidence type="ECO:0000256" key="6">
    <source>
        <dbReference type="ARBA" id="ARBA00023012"/>
    </source>
</evidence>
<evidence type="ECO:0000256" key="2">
    <source>
        <dbReference type="ARBA" id="ARBA00012438"/>
    </source>
</evidence>
<evidence type="ECO:0000256" key="8">
    <source>
        <dbReference type="SAM" id="Phobius"/>
    </source>
</evidence>
<keyword evidence="8" id="KW-0812">Transmembrane</keyword>
<feature type="coiled-coil region" evidence="7">
    <location>
        <begin position="145"/>
        <end position="184"/>
    </location>
</feature>
<dbReference type="InterPro" id="IPR003594">
    <property type="entry name" value="HATPase_dom"/>
</dbReference>
<dbReference type="Proteomes" id="UP001324634">
    <property type="component" value="Chromosome"/>
</dbReference>
<dbReference type="InterPro" id="IPR036097">
    <property type="entry name" value="HisK_dim/P_sf"/>
</dbReference>
<dbReference type="Gene3D" id="3.30.565.10">
    <property type="entry name" value="Histidine kinase-like ATPase, C-terminal domain"/>
    <property type="match status" value="1"/>
</dbReference>
<keyword evidence="8" id="KW-1133">Transmembrane helix</keyword>
<dbReference type="Pfam" id="PF00512">
    <property type="entry name" value="HisKA"/>
    <property type="match status" value="1"/>
</dbReference>
<dbReference type="EMBL" id="CP139487">
    <property type="protein sequence ID" value="WPU66614.1"/>
    <property type="molecule type" value="Genomic_DNA"/>
</dbReference>
<dbReference type="FunFam" id="3.30.565.10:FF:000006">
    <property type="entry name" value="Sensor histidine kinase WalK"/>
    <property type="match status" value="1"/>
</dbReference>
<evidence type="ECO:0000313" key="10">
    <source>
        <dbReference type="EMBL" id="WPU66614.1"/>
    </source>
</evidence>
<evidence type="ECO:0000259" key="9">
    <source>
        <dbReference type="PROSITE" id="PS50109"/>
    </source>
</evidence>
<comment type="catalytic activity">
    <reaction evidence="1">
        <text>ATP + protein L-histidine = ADP + protein N-phospho-L-histidine.</text>
        <dbReference type="EC" id="2.7.13.3"/>
    </reaction>
</comment>
<keyword evidence="8" id="KW-0472">Membrane</keyword>
<dbReference type="CDD" id="cd00082">
    <property type="entry name" value="HisKA"/>
    <property type="match status" value="1"/>
</dbReference>
<dbReference type="Gene3D" id="1.10.287.130">
    <property type="match status" value="1"/>
</dbReference>
<dbReference type="Pfam" id="PF02518">
    <property type="entry name" value="HATPase_c"/>
    <property type="match status" value="1"/>
</dbReference>